<accession>D5SHN9</accession>
<organism evidence="1">
    <name type="scientific">Drosophila melanogaster</name>
    <name type="common">Fruit fly</name>
    <dbReference type="NCBI Taxonomy" id="7227"/>
    <lineage>
        <taxon>Eukaryota</taxon>
        <taxon>Metazoa</taxon>
        <taxon>Ecdysozoa</taxon>
        <taxon>Arthropoda</taxon>
        <taxon>Hexapoda</taxon>
        <taxon>Insecta</taxon>
        <taxon>Pterygota</taxon>
        <taxon>Neoptera</taxon>
        <taxon>Endopterygota</taxon>
        <taxon>Diptera</taxon>
        <taxon>Brachycera</taxon>
        <taxon>Muscomorpha</taxon>
        <taxon>Ephydroidea</taxon>
        <taxon>Drosophilidae</taxon>
        <taxon>Drosophila</taxon>
        <taxon>Sophophora</taxon>
    </lineage>
</organism>
<protein>
    <submittedName>
        <fullName evidence="1">MIP22220p</fullName>
    </submittedName>
</protein>
<feature type="non-terminal residue" evidence="1">
    <location>
        <position position="1"/>
    </location>
</feature>
<dbReference type="EMBL" id="BT124840">
    <property type="protein sequence ID" value="ADF97841.1"/>
    <property type="molecule type" value="mRNA"/>
</dbReference>
<name>D5SHN9_DROME</name>
<gene>
    <name evidence="1" type="primary">PICK1-RB</name>
</gene>
<sequence>KLNLKQAEYGSKKIFVRVYEFMIFRLTCTIYRHGHMGAPPPMLMPIRLL</sequence>
<evidence type="ECO:0000313" key="1">
    <source>
        <dbReference type="EMBL" id="ADF97841.1"/>
    </source>
</evidence>
<dbReference type="AlphaFoldDB" id="D5SHN9"/>
<proteinExistence type="evidence at transcript level"/>
<reference evidence="1" key="1">
    <citation type="submission" date="2010-04" db="EMBL/GenBank/DDBJ databases">
        <authorList>
            <person name="Carlson J."/>
            <person name="Booth B."/>
            <person name="Frise E."/>
            <person name="Sandler J."/>
            <person name="Wan K."/>
            <person name="Yu C."/>
            <person name="Celniker S."/>
        </authorList>
    </citation>
    <scope>NUCLEOTIDE SEQUENCE</scope>
</reference>